<proteinExistence type="predicted"/>
<accession>A0A1D9MCK0</accession>
<dbReference type="AlphaFoldDB" id="A0A1D9MCK0"/>
<dbReference type="KEGG" id="rhp:LPB142_09860"/>
<gene>
    <name evidence="1" type="ORF">LPB142_09860</name>
</gene>
<evidence type="ECO:0000313" key="1">
    <source>
        <dbReference type="EMBL" id="AOZ69582.1"/>
    </source>
</evidence>
<dbReference type="STRING" id="1850250.LPB142_09860"/>
<name>A0A1D9MCK0_9RHOB</name>
<sequence>MSEDDLVAELAHELDRLMLEFVGRGLPGLHVLSAAHGHMVGRLAAICGPEGTAAHLRATAASVGRLPAKHEARTPAQVLAAAKPAGHA</sequence>
<protein>
    <submittedName>
        <fullName evidence="1">Uncharacterized protein</fullName>
    </submittedName>
</protein>
<dbReference type="EMBL" id="CP017781">
    <property type="protein sequence ID" value="AOZ69582.1"/>
    <property type="molecule type" value="Genomic_DNA"/>
</dbReference>
<keyword evidence="2" id="KW-1185">Reference proteome</keyword>
<dbReference type="Proteomes" id="UP000176562">
    <property type="component" value="Chromosome"/>
</dbReference>
<reference evidence="1 2" key="1">
    <citation type="submission" date="2016-10" db="EMBL/GenBank/DDBJ databases">
        <title>Rhodobacter sp. LPB0142, isolated from sea water.</title>
        <authorList>
            <person name="Kim E."/>
            <person name="Yi H."/>
        </authorList>
    </citation>
    <scope>NUCLEOTIDE SEQUENCE [LARGE SCALE GENOMIC DNA]</scope>
    <source>
        <strain evidence="1 2">LPB0142</strain>
    </source>
</reference>
<evidence type="ECO:0000313" key="2">
    <source>
        <dbReference type="Proteomes" id="UP000176562"/>
    </source>
</evidence>
<dbReference type="RefSeq" id="WP_068766967.1">
    <property type="nucleotide sequence ID" value="NZ_CP017781.1"/>
</dbReference>
<organism evidence="1 2">
    <name type="scientific">Rhodobacter xanthinilyticus</name>
    <dbReference type="NCBI Taxonomy" id="1850250"/>
    <lineage>
        <taxon>Bacteria</taxon>
        <taxon>Pseudomonadati</taxon>
        <taxon>Pseudomonadota</taxon>
        <taxon>Alphaproteobacteria</taxon>
        <taxon>Rhodobacterales</taxon>
        <taxon>Rhodobacter group</taxon>
        <taxon>Rhodobacter</taxon>
    </lineage>
</organism>